<accession>A0A379DKT4</accession>
<evidence type="ECO:0000313" key="2">
    <source>
        <dbReference type="Proteomes" id="UP000254263"/>
    </source>
</evidence>
<gene>
    <name evidence="1" type="ORF">NCTC13100_01531</name>
</gene>
<dbReference type="Proteomes" id="UP000254263">
    <property type="component" value="Unassembled WGS sequence"/>
</dbReference>
<protein>
    <submittedName>
        <fullName evidence="1">Uncharacterized protein</fullName>
    </submittedName>
</protein>
<organism evidence="1 2">
    <name type="scientific">Porphyromonas macacae</name>
    <dbReference type="NCBI Taxonomy" id="28115"/>
    <lineage>
        <taxon>Bacteria</taxon>
        <taxon>Pseudomonadati</taxon>
        <taxon>Bacteroidota</taxon>
        <taxon>Bacteroidia</taxon>
        <taxon>Bacteroidales</taxon>
        <taxon>Porphyromonadaceae</taxon>
        <taxon>Porphyromonas</taxon>
    </lineage>
</organism>
<sequence length="55" mass="6584">MHRNNSLLFAYLYLSTFILSVTFKATIDHEQLLLSRYSEQLTIEQIHKLLETSRR</sequence>
<proteinExistence type="predicted"/>
<dbReference type="EMBL" id="UGTI01000001">
    <property type="protein sequence ID" value="SUB78365.1"/>
    <property type="molecule type" value="Genomic_DNA"/>
</dbReference>
<dbReference type="AlphaFoldDB" id="A0A379DKT4"/>
<evidence type="ECO:0000313" key="1">
    <source>
        <dbReference type="EMBL" id="SUB78365.1"/>
    </source>
</evidence>
<name>A0A379DKT4_9PORP</name>
<reference evidence="1 2" key="1">
    <citation type="submission" date="2018-06" db="EMBL/GenBank/DDBJ databases">
        <authorList>
            <consortium name="Pathogen Informatics"/>
            <person name="Doyle S."/>
        </authorList>
    </citation>
    <scope>NUCLEOTIDE SEQUENCE [LARGE SCALE GENOMIC DNA]</scope>
    <source>
        <strain evidence="1 2">NCTC13100</strain>
    </source>
</reference>